<dbReference type="InterPro" id="IPR021401">
    <property type="entry name" value="DUF3040"/>
</dbReference>
<dbReference type="EMBL" id="RKHJ01000001">
    <property type="protein sequence ID" value="ROR66659.1"/>
    <property type="molecule type" value="Genomic_DNA"/>
</dbReference>
<proteinExistence type="predicted"/>
<dbReference type="Pfam" id="PF11239">
    <property type="entry name" value="DUF3040"/>
    <property type="match status" value="1"/>
</dbReference>
<dbReference type="RefSeq" id="WP_123697622.1">
    <property type="nucleotide sequence ID" value="NZ_RKHJ01000001.1"/>
</dbReference>
<gene>
    <name evidence="3" type="ORF">EDD26_2051</name>
</gene>
<keyword evidence="2" id="KW-1133">Transmembrane helix</keyword>
<protein>
    <recommendedName>
        <fullName evidence="5">DUF3040 family protein</fullName>
    </recommendedName>
</protein>
<feature type="transmembrane region" description="Helical" evidence="2">
    <location>
        <begin position="37"/>
        <end position="56"/>
    </location>
</feature>
<dbReference type="Proteomes" id="UP000275456">
    <property type="component" value="Unassembled WGS sequence"/>
</dbReference>
<sequence>MGLSEHEQRLLDEMERNLYKHEADIVNTSSGPRTVDYTKVAIGVLGIAVGLVLIVVGVLMKLAIIGVAGFGVAVVGALWALSASKPATGDDAVGRGRPGEGPAAAKQGPGLMDRLAQEWDDRNTRG</sequence>
<name>A0A3N2AUE9_9MICO</name>
<keyword evidence="2" id="KW-0472">Membrane</keyword>
<comment type="caution">
    <text evidence="3">The sequence shown here is derived from an EMBL/GenBank/DDBJ whole genome shotgun (WGS) entry which is preliminary data.</text>
</comment>
<evidence type="ECO:0000313" key="4">
    <source>
        <dbReference type="Proteomes" id="UP000275456"/>
    </source>
</evidence>
<evidence type="ECO:0008006" key="5">
    <source>
        <dbReference type="Google" id="ProtNLM"/>
    </source>
</evidence>
<evidence type="ECO:0000256" key="1">
    <source>
        <dbReference type="SAM" id="MobiDB-lite"/>
    </source>
</evidence>
<accession>A0A3N2AUE9</accession>
<reference evidence="3 4" key="1">
    <citation type="submission" date="2018-11" db="EMBL/GenBank/DDBJ databases">
        <title>Sequencing the genomes of 1000 actinobacteria strains.</title>
        <authorList>
            <person name="Klenk H.-P."/>
        </authorList>
    </citation>
    <scope>NUCLEOTIDE SEQUENCE [LARGE SCALE GENOMIC DNA]</scope>
    <source>
        <strain evidence="3 4">DSM 9580</strain>
    </source>
</reference>
<dbReference type="OrthoDB" id="5244024at2"/>
<keyword evidence="2" id="KW-0812">Transmembrane</keyword>
<evidence type="ECO:0000313" key="3">
    <source>
        <dbReference type="EMBL" id="ROR66659.1"/>
    </source>
</evidence>
<evidence type="ECO:0000256" key="2">
    <source>
        <dbReference type="SAM" id="Phobius"/>
    </source>
</evidence>
<feature type="transmembrane region" description="Helical" evidence="2">
    <location>
        <begin position="62"/>
        <end position="81"/>
    </location>
</feature>
<dbReference type="AlphaFoldDB" id="A0A3N2AUE9"/>
<keyword evidence="4" id="KW-1185">Reference proteome</keyword>
<feature type="compositionally biased region" description="Basic and acidic residues" evidence="1">
    <location>
        <begin position="115"/>
        <end position="126"/>
    </location>
</feature>
<organism evidence="3 4">
    <name type="scientific">Agrococcus jenensis</name>
    <dbReference type="NCBI Taxonomy" id="46353"/>
    <lineage>
        <taxon>Bacteria</taxon>
        <taxon>Bacillati</taxon>
        <taxon>Actinomycetota</taxon>
        <taxon>Actinomycetes</taxon>
        <taxon>Micrococcales</taxon>
        <taxon>Microbacteriaceae</taxon>
        <taxon>Agrococcus</taxon>
    </lineage>
</organism>
<feature type="region of interest" description="Disordered" evidence="1">
    <location>
        <begin position="86"/>
        <end position="126"/>
    </location>
</feature>